<accession>A0A926IK46</accession>
<dbReference type="Proteomes" id="UP000651085">
    <property type="component" value="Unassembled WGS sequence"/>
</dbReference>
<dbReference type="SUPFAM" id="SSF49344">
    <property type="entry name" value="CBD9-like"/>
    <property type="match status" value="1"/>
</dbReference>
<dbReference type="RefSeq" id="WP_262434644.1">
    <property type="nucleotide sequence ID" value="NZ_JACRTF010000001.1"/>
</dbReference>
<evidence type="ECO:0000313" key="3">
    <source>
        <dbReference type="Proteomes" id="UP000651085"/>
    </source>
</evidence>
<reference evidence="2" key="1">
    <citation type="submission" date="2020-08" db="EMBL/GenBank/DDBJ databases">
        <title>Genome public.</title>
        <authorList>
            <person name="Liu C."/>
            <person name="Sun Q."/>
        </authorList>
    </citation>
    <scope>NUCLEOTIDE SEQUENCE</scope>
    <source>
        <strain evidence="2">N12</strain>
    </source>
</reference>
<dbReference type="Gene3D" id="2.60.40.1190">
    <property type="match status" value="1"/>
</dbReference>
<comment type="caution">
    <text evidence="2">The sequence shown here is derived from an EMBL/GenBank/DDBJ whole genome shotgun (WGS) entry which is preliminary data.</text>
</comment>
<dbReference type="InterPro" id="IPR036278">
    <property type="entry name" value="Sialidase_sf"/>
</dbReference>
<evidence type="ECO:0000259" key="1">
    <source>
        <dbReference type="Pfam" id="PF06452"/>
    </source>
</evidence>
<dbReference type="Gene3D" id="2.120.10.10">
    <property type="match status" value="1"/>
</dbReference>
<dbReference type="PANTHER" id="PTHR38792">
    <property type="entry name" value="BNR/ASP-BOX REPEAT DOMAIN PROTEIN (AFU_ORTHOLOGUE AFUA_7G06430)-RELATED"/>
    <property type="match status" value="1"/>
</dbReference>
<dbReference type="SUPFAM" id="SSF50939">
    <property type="entry name" value="Sialidases"/>
    <property type="match status" value="1"/>
</dbReference>
<dbReference type="GO" id="GO:0016052">
    <property type="term" value="P:carbohydrate catabolic process"/>
    <property type="evidence" value="ECO:0007669"/>
    <property type="project" value="InterPro"/>
</dbReference>
<dbReference type="GO" id="GO:0030246">
    <property type="term" value="F:carbohydrate binding"/>
    <property type="evidence" value="ECO:0007669"/>
    <property type="project" value="InterPro"/>
</dbReference>
<dbReference type="InterPro" id="IPR010502">
    <property type="entry name" value="Carb-bd_dom_fam9"/>
</dbReference>
<sequence>MKNIQIIVALFFSISISSFGQRVTPYQGSRLFWDMNSQKTVFTSGNYGRMIELQDGRLLAVAEALGGIAVTYSSNKGETWSSPRLIASPPEKVFYAVPDVIQLSDGTILVGINPRPVAPYSTERRFGIRVVQSTDNGESWSEPMFVFDAQHTFNDGCWEPAFLELPSGEVQCYFANENEYTGNDDQNISMCRSFDKGKTWSDPVTICYRPGSRDGMPVPLLLKDESEIAVIIEDNGWPGRGNFAATTVRNTLQDNWTKGYIGAVSPFRKMIFETIPPVGIVSAAPYIRKLPWGETVASYQSNENRNSLDLQHFDMQVLVGDERAQNFKAKSAPFSLGSDKHSIWNSVSVIDTGIVVALGSIGVPNGRNDVVMIKGTPIRQARAGYGSITVDGVKKADEAWTTPNVAQLNMGHISKNKTTVDFLYDDKYLYLTSRVIDRNIINTGIDNDGIRFMIDVDDISGTTPQKGMYSLFFDTNGNVKLQRADNGSWKTDANTSEIQYAIDVKSIYYNIEAAIPWSLLGKTAPPVKSRMAIAIEIVNKEQYRLTTEGIADVDNNASWTWLEFRLIPKGGTGIGHLHKDDNDIKSYTDSNHLYISSPSAVKELSLFSFDGKLVGKKTNAGTDFQIPLPPLGGGILKLILANGKVINRKVVFQ</sequence>
<dbReference type="PANTHER" id="PTHR38792:SF3">
    <property type="entry name" value="BNR_ASP-BOX REPEAT DOMAIN PROTEIN (AFU_ORTHOLOGUE AFUA_7G06430)-RELATED"/>
    <property type="match status" value="1"/>
</dbReference>
<proteinExistence type="predicted"/>
<dbReference type="CDD" id="cd15482">
    <property type="entry name" value="Sialidase_non-viral"/>
    <property type="match status" value="1"/>
</dbReference>
<gene>
    <name evidence="2" type="ORF">H8744_09705</name>
</gene>
<dbReference type="GO" id="GO:0004553">
    <property type="term" value="F:hydrolase activity, hydrolyzing O-glycosyl compounds"/>
    <property type="evidence" value="ECO:0007669"/>
    <property type="project" value="InterPro"/>
</dbReference>
<dbReference type="AlphaFoldDB" id="A0A926IK46"/>
<evidence type="ECO:0000313" key="2">
    <source>
        <dbReference type="EMBL" id="MBC8593517.1"/>
    </source>
</evidence>
<protein>
    <submittedName>
        <fullName evidence="2">Exo-alpha-sialidase</fullName>
    </submittedName>
</protein>
<name>A0A926IK46_9BACT</name>
<feature type="domain" description="Carbohydrate-binding" evidence="1">
    <location>
        <begin position="391"/>
        <end position="557"/>
    </location>
</feature>
<keyword evidence="3" id="KW-1185">Reference proteome</keyword>
<dbReference type="EMBL" id="JACRTF010000001">
    <property type="protein sequence ID" value="MBC8593517.1"/>
    <property type="molecule type" value="Genomic_DNA"/>
</dbReference>
<dbReference type="Pfam" id="PF06452">
    <property type="entry name" value="CBM9_1"/>
    <property type="match status" value="1"/>
</dbReference>
<organism evidence="2 3">
    <name type="scientific">Jilunia laotingensis</name>
    <dbReference type="NCBI Taxonomy" id="2763675"/>
    <lineage>
        <taxon>Bacteria</taxon>
        <taxon>Pseudomonadati</taxon>
        <taxon>Bacteroidota</taxon>
        <taxon>Bacteroidia</taxon>
        <taxon>Bacteroidales</taxon>
        <taxon>Bacteroidaceae</taxon>
        <taxon>Jilunia</taxon>
    </lineage>
</organism>